<name>A0A223D4L6_9BACL</name>
<dbReference type="Gene3D" id="3.40.109.10">
    <property type="entry name" value="NADH Oxidase"/>
    <property type="match status" value="1"/>
</dbReference>
<dbReference type="PANTHER" id="PTHR43745:SF2">
    <property type="entry name" value="NITROREDUCTASE MJ1384-RELATED"/>
    <property type="match status" value="1"/>
</dbReference>
<dbReference type="SUPFAM" id="SSF55469">
    <property type="entry name" value="FMN-dependent nitroreductase-like"/>
    <property type="match status" value="1"/>
</dbReference>
<feature type="domain" description="Nitroreductase" evidence="1">
    <location>
        <begin position="283"/>
        <end position="471"/>
    </location>
</feature>
<dbReference type="InterPro" id="IPR020051">
    <property type="entry name" value="SagB-type_dehydrogenase"/>
</dbReference>
<dbReference type="PANTHER" id="PTHR43745">
    <property type="entry name" value="NITROREDUCTASE MJ1384-RELATED"/>
    <property type="match status" value="1"/>
</dbReference>
<dbReference type="GO" id="GO:0016491">
    <property type="term" value="F:oxidoreductase activity"/>
    <property type="evidence" value="ECO:0007669"/>
    <property type="project" value="InterPro"/>
</dbReference>
<feature type="domain" description="ThcOx helix turn helix" evidence="2">
    <location>
        <begin position="1"/>
        <end position="107"/>
    </location>
</feature>
<evidence type="ECO:0000259" key="1">
    <source>
        <dbReference type="Pfam" id="PF00881"/>
    </source>
</evidence>
<reference evidence="4 5" key="1">
    <citation type="journal article" date="2015" name="Int. J. Syst. Evol. Microbiol.">
        <title>Tumebacillus algifaecis sp. nov., isolated from decomposing algal scum.</title>
        <authorList>
            <person name="Wu Y.F."/>
            <person name="Zhang B."/>
            <person name="Xing P."/>
            <person name="Wu Q.L."/>
            <person name="Liu S.J."/>
        </authorList>
    </citation>
    <scope>NUCLEOTIDE SEQUENCE [LARGE SCALE GENOMIC DNA]</scope>
    <source>
        <strain evidence="4 5">THMBR28</strain>
    </source>
</reference>
<evidence type="ECO:0000259" key="3">
    <source>
        <dbReference type="Pfam" id="PF22767"/>
    </source>
</evidence>
<dbReference type="InterPro" id="IPR052544">
    <property type="entry name" value="Bacteriocin_Proc_Enz"/>
</dbReference>
<evidence type="ECO:0000259" key="2">
    <source>
        <dbReference type="Pfam" id="PF18679"/>
    </source>
</evidence>
<dbReference type="KEGG" id="tab:CIG75_17295"/>
<keyword evidence="5" id="KW-1185">Reference proteome</keyword>
<dbReference type="NCBIfam" id="TIGR03605">
    <property type="entry name" value="antibiot_sagB"/>
    <property type="match status" value="1"/>
</dbReference>
<dbReference type="Proteomes" id="UP000214688">
    <property type="component" value="Chromosome"/>
</dbReference>
<evidence type="ECO:0008006" key="6">
    <source>
        <dbReference type="Google" id="ProtNLM"/>
    </source>
</evidence>
<dbReference type="InterPro" id="IPR029479">
    <property type="entry name" value="Nitroreductase"/>
</dbReference>
<sequence length="482" mass="53076">MSATLLTGFRPDVAVREQPDGTLSISLSSQTVLIRSVPNGLARAIRCLATTGASQADLEKLVLAHDGIAGMSLWYYWHRQFLQLNFICYPLEVDRVRIATVLSTTPELLTAFPAIRPTDACQLSRFASLRLDPELSCLRLETPLSPFALLLHDPSAVTLIGALSTSKTVEELAAVLPEHRAVIEPLLARLLFARLAVTIDETGATAETSHPTLPYWEFHDLLFHSQSRIGRSSGAFGGTYRFGKHDPPAPVVKPNMSEEIYPLYRPDLSQLIEQDASFSAVLSARRSKRAFDDEHPLTGQQVGEFLYRVARIQELLPASPSHRELELSKRPYPAGGALYELDIYVAILHSFDLPPGLYQYNPLQHELCKLFESTAELQSMVHTCRRAALPDQEAPGQTQALLLITSRFPRLSWKYESIAYATTLKNTGALYQTMYLAAAAMGLAGTAVGSGDADLFARLSGIDYYEETLVGEFLLGTAKATP</sequence>
<evidence type="ECO:0000313" key="4">
    <source>
        <dbReference type="EMBL" id="ASS76542.1"/>
    </source>
</evidence>
<dbReference type="CDD" id="cd02142">
    <property type="entry name" value="McbC_SagB-like_oxidoreductase"/>
    <property type="match status" value="1"/>
</dbReference>
<feature type="domain" description="Cyanobactin oxidase ThcOx second" evidence="3">
    <location>
        <begin position="122"/>
        <end position="232"/>
    </location>
</feature>
<dbReference type="InterPro" id="IPR040776">
    <property type="entry name" value="ThcOx_HTH"/>
</dbReference>
<dbReference type="RefSeq" id="WP_094237775.1">
    <property type="nucleotide sequence ID" value="NZ_CP022657.1"/>
</dbReference>
<dbReference type="Pfam" id="PF00881">
    <property type="entry name" value="Nitroreductase"/>
    <property type="match status" value="1"/>
</dbReference>
<dbReference type="InterPro" id="IPR054488">
    <property type="entry name" value="ThcOx_dom2"/>
</dbReference>
<dbReference type="Pfam" id="PF18679">
    <property type="entry name" value="HTH_57"/>
    <property type="match status" value="1"/>
</dbReference>
<proteinExistence type="predicted"/>
<dbReference type="Pfam" id="PF22767">
    <property type="entry name" value="ThcOx"/>
    <property type="match status" value="1"/>
</dbReference>
<dbReference type="EMBL" id="CP022657">
    <property type="protein sequence ID" value="ASS76542.1"/>
    <property type="molecule type" value="Genomic_DNA"/>
</dbReference>
<dbReference type="OrthoDB" id="9801593at2"/>
<gene>
    <name evidence="4" type="ORF">CIG75_17295</name>
</gene>
<dbReference type="InterPro" id="IPR000415">
    <property type="entry name" value="Nitroreductase-like"/>
</dbReference>
<protein>
    <recommendedName>
        <fullName evidence="6">Nitroreductase domain-containing protein</fullName>
    </recommendedName>
</protein>
<accession>A0A223D4L6</accession>
<dbReference type="AlphaFoldDB" id="A0A223D4L6"/>
<organism evidence="4 5">
    <name type="scientific">Tumebacillus algifaecis</name>
    <dbReference type="NCBI Taxonomy" id="1214604"/>
    <lineage>
        <taxon>Bacteria</taxon>
        <taxon>Bacillati</taxon>
        <taxon>Bacillota</taxon>
        <taxon>Bacilli</taxon>
        <taxon>Bacillales</taxon>
        <taxon>Alicyclobacillaceae</taxon>
        <taxon>Tumebacillus</taxon>
    </lineage>
</organism>
<evidence type="ECO:0000313" key="5">
    <source>
        <dbReference type="Proteomes" id="UP000214688"/>
    </source>
</evidence>